<comment type="caution">
    <text evidence="1">The sequence shown here is derived from an EMBL/GenBank/DDBJ whole genome shotgun (WGS) entry which is preliminary data.</text>
</comment>
<accession>A0A4V2QZ31</accession>
<dbReference type="Proteomes" id="UP000294963">
    <property type="component" value="Unassembled WGS sequence"/>
</dbReference>
<protein>
    <submittedName>
        <fullName evidence="1">Uncharacterized protein</fullName>
    </submittedName>
</protein>
<name>A0A4V2QZ31_ACICA</name>
<evidence type="ECO:0000313" key="2">
    <source>
        <dbReference type="Proteomes" id="UP000294963"/>
    </source>
</evidence>
<organism evidence="1 2">
    <name type="scientific">Acinetobacter calcoaceticus</name>
    <dbReference type="NCBI Taxonomy" id="471"/>
    <lineage>
        <taxon>Bacteria</taxon>
        <taxon>Pseudomonadati</taxon>
        <taxon>Pseudomonadota</taxon>
        <taxon>Gammaproteobacteria</taxon>
        <taxon>Moraxellales</taxon>
        <taxon>Moraxellaceae</taxon>
        <taxon>Acinetobacter</taxon>
        <taxon>Acinetobacter calcoaceticus/baumannii complex</taxon>
    </lineage>
</organism>
<dbReference type="AlphaFoldDB" id="A0A4V2QZ31"/>
<dbReference type="EMBL" id="SLVJ01000049">
    <property type="protein sequence ID" value="TCM59178.1"/>
    <property type="molecule type" value="Genomic_DNA"/>
</dbReference>
<reference evidence="1 2" key="1">
    <citation type="submission" date="2019-03" db="EMBL/GenBank/DDBJ databases">
        <title>Genomic analyses of the natural microbiome of Caenorhabditis elegans.</title>
        <authorList>
            <person name="Samuel B."/>
        </authorList>
    </citation>
    <scope>NUCLEOTIDE SEQUENCE [LARGE SCALE GENOMIC DNA]</scope>
    <source>
        <strain evidence="1 2">JUb89</strain>
    </source>
</reference>
<keyword evidence="2" id="KW-1185">Reference proteome</keyword>
<proteinExistence type="predicted"/>
<evidence type="ECO:0000313" key="1">
    <source>
        <dbReference type="EMBL" id="TCM59178.1"/>
    </source>
</evidence>
<sequence>MYIKRGNVRFTGMEIWNLDLHLAQVIHIARFEI</sequence>
<gene>
    <name evidence="1" type="ORF">EC844_1497</name>
</gene>